<dbReference type="EMBL" id="BK015573">
    <property type="protein sequence ID" value="DAE13972.1"/>
    <property type="molecule type" value="Genomic_DNA"/>
</dbReference>
<evidence type="ECO:0000313" key="1">
    <source>
        <dbReference type="EMBL" id="DAE13972.1"/>
    </source>
</evidence>
<protein>
    <submittedName>
        <fullName evidence="1">Uncharacterized protein</fullName>
    </submittedName>
</protein>
<sequence>MCHLFFQNPITLFFTKNYSDIGNTGIISVYIKVLKFKSGTGTFYHKPLVHLR</sequence>
<reference evidence="1" key="1">
    <citation type="journal article" date="2021" name="Proc. Natl. Acad. Sci. U.S.A.">
        <title>A Catalog of Tens of Thousands of Viruses from Human Metagenomes Reveals Hidden Associations with Chronic Diseases.</title>
        <authorList>
            <person name="Tisza M.J."/>
            <person name="Buck C.B."/>
        </authorList>
    </citation>
    <scope>NUCLEOTIDE SEQUENCE</scope>
    <source>
        <strain evidence="1">Ctxrg1</strain>
    </source>
</reference>
<proteinExistence type="predicted"/>
<accession>A0A8S5Q628</accession>
<organism evidence="1">
    <name type="scientific">Siphoviridae sp. ctxrg1</name>
    <dbReference type="NCBI Taxonomy" id="2825741"/>
    <lineage>
        <taxon>Viruses</taxon>
        <taxon>Duplodnaviria</taxon>
        <taxon>Heunggongvirae</taxon>
        <taxon>Uroviricota</taxon>
        <taxon>Caudoviricetes</taxon>
    </lineage>
</organism>
<name>A0A8S5Q628_9CAUD</name>